<evidence type="ECO:0000259" key="9">
    <source>
        <dbReference type="Pfam" id="PF00710"/>
    </source>
</evidence>
<comment type="catalytic activity">
    <reaction evidence="4">
        <text>L-asparagine + H2O = L-aspartate + NH4(+)</text>
        <dbReference type="Rhea" id="RHEA:21016"/>
        <dbReference type="ChEBI" id="CHEBI:15377"/>
        <dbReference type="ChEBI" id="CHEBI:28938"/>
        <dbReference type="ChEBI" id="CHEBI:29991"/>
        <dbReference type="ChEBI" id="CHEBI:58048"/>
        <dbReference type="EC" id="3.5.1.1"/>
    </reaction>
</comment>
<dbReference type="InterPro" id="IPR006034">
    <property type="entry name" value="Asparaginase/glutaminase-like"/>
</dbReference>
<name>A0A318RK44_WILLI</name>
<comment type="similarity">
    <text evidence="1">Belongs to the asparaginase 1 family.</text>
</comment>
<dbReference type="AlphaFoldDB" id="A0A318RK44"/>
<evidence type="ECO:0000256" key="7">
    <source>
        <dbReference type="PROSITE-ProRule" id="PRU10099"/>
    </source>
</evidence>
<feature type="binding site" evidence="6">
    <location>
        <begin position="89"/>
        <end position="90"/>
    </location>
    <ligand>
        <name>substrate</name>
    </ligand>
</feature>
<dbReference type="InterPro" id="IPR020827">
    <property type="entry name" value="Asparaginase/glutaminase_AS1"/>
</dbReference>
<dbReference type="InterPro" id="IPR037152">
    <property type="entry name" value="L-asparaginase_N_sf"/>
</dbReference>
<feature type="active site" evidence="8">
    <location>
        <position position="89"/>
    </location>
</feature>
<dbReference type="EC" id="3.5.1.1" evidence="2"/>
<sequence>MVNTGAVVSILTTGGTIASRGFAGGARPDVRGDDLVATIAPTDLVLRVREILHVDSSAILPADQDAIRLAVDAEFADPDVCGVVVTHGTDTMEETAMLLDLMHDDPRPLIMTGAQRPADSPDADGPTNLSAAIAAAADDRSRGSGVLIAMGGSLTPARGATKLDSGALAPFAEIHPGLARPVLPRTCIARARVDLLSLYPGVDPELLDWSVSRGADGMVLSATGSGNTHPEVVAAVTRAIDRGVVVVLCSRVPRGHVIAHYGGGGGAVDLVHEGAIISPWLRASQSRIALQVILAGGGGRPEADAFFGTA</sequence>
<dbReference type="RefSeq" id="WP_110470474.1">
    <property type="nucleotide sequence ID" value="NZ_QJSP01000009.1"/>
</dbReference>
<evidence type="ECO:0000259" key="10">
    <source>
        <dbReference type="Pfam" id="PF17763"/>
    </source>
</evidence>
<dbReference type="Pfam" id="PF00710">
    <property type="entry name" value="Asparaginase"/>
    <property type="match status" value="1"/>
</dbReference>
<dbReference type="PROSITE" id="PS00917">
    <property type="entry name" value="ASN_GLN_ASE_2"/>
    <property type="match status" value="1"/>
</dbReference>
<keyword evidence="12" id="KW-1185">Reference proteome</keyword>
<dbReference type="CDD" id="cd08964">
    <property type="entry name" value="L-asparaginase_II"/>
    <property type="match status" value="1"/>
</dbReference>
<dbReference type="PIRSF" id="PIRSF001220">
    <property type="entry name" value="L-ASNase_gatD"/>
    <property type="match status" value="1"/>
</dbReference>
<dbReference type="EMBL" id="QJSP01000009">
    <property type="protein sequence ID" value="PYE15813.1"/>
    <property type="molecule type" value="Genomic_DNA"/>
</dbReference>
<proteinExistence type="inferred from homology"/>
<evidence type="ECO:0000313" key="11">
    <source>
        <dbReference type="EMBL" id="PYE15813.1"/>
    </source>
</evidence>
<reference evidence="11 12" key="1">
    <citation type="submission" date="2018-06" db="EMBL/GenBank/DDBJ databases">
        <title>Genomic Encyclopedia of Type Strains, Phase IV (KMG-IV): sequencing the most valuable type-strain genomes for metagenomic binning, comparative biology and taxonomic classification.</title>
        <authorList>
            <person name="Goeker M."/>
        </authorList>
    </citation>
    <scope>NUCLEOTIDE SEQUENCE [LARGE SCALE GENOMIC DNA]</scope>
    <source>
        <strain evidence="11 12">DSM 45521</strain>
    </source>
</reference>
<dbReference type="PANTHER" id="PTHR11707">
    <property type="entry name" value="L-ASPARAGINASE"/>
    <property type="match status" value="1"/>
</dbReference>
<evidence type="ECO:0000256" key="1">
    <source>
        <dbReference type="ARBA" id="ARBA00010518"/>
    </source>
</evidence>
<evidence type="ECO:0000256" key="4">
    <source>
        <dbReference type="ARBA" id="ARBA00049366"/>
    </source>
</evidence>
<feature type="domain" description="Asparaginase/glutaminase C-terminal" evidence="10">
    <location>
        <begin position="192"/>
        <end position="303"/>
    </location>
</feature>
<dbReference type="OrthoDB" id="9788068at2"/>
<dbReference type="Gene3D" id="3.40.50.1170">
    <property type="entry name" value="L-asparaginase, N-terminal domain"/>
    <property type="match status" value="1"/>
</dbReference>
<dbReference type="SMART" id="SM00870">
    <property type="entry name" value="Asparaginase"/>
    <property type="match status" value="1"/>
</dbReference>
<dbReference type="InterPro" id="IPR027473">
    <property type="entry name" value="L-asparaginase_C"/>
</dbReference>
<dbReference type="Gene3D" id="3.40.50.40">
    <property type="match status" value="1"/>
</dbReference>
<dbReference type="PROSITE" id="PS51732">
    <property type="entry name" value="ASN_GLN_ASE_3"/>
    <property type="match status" value="1"/>
</dbReference>
<dbReference type="PRINTS" id="PR00139">
    <property type="entry name" value="ASNGLNASE"/>
</dbReference>
<dbReference type="GO" id="GO:0006528">
    <property type="term" value="P:asparagine metabolic process"/>
    <property type="evidence" value="ECO:0007669"/>
    <property type="project" value="InterPro"/>
</dbReference>
<gene>
    <name evidence="11" type="ORF">DFR67_10941</name>
</gene>
<accession>A0A318RK44</accession>
<evidence type="ECO:0000256" key="3">
    <source>
        <dbReference type="ARBA" id="ARBA00022801"/>
    </source>
</evidence>
<protein>
    <recommendedName>
        <fullName evidence="2">asparaginase</fullName>
        <ecNumber evidence="2">3.5.1.1</ecNumber>
    </recommendedName>
</protein>
<evidence type="ECO:0000256" key="2">
    <source>
        <dbReference type="ARBA" id="ARBA00012920"/>
    </source>
</evidence>
<keyword evidence="3" id="KW-0378">Hydrolase</keyword>
<dbReference type="Proteomes" id="UP000247591">
    <property type="component" value="Unassembled WGS sequence"/>
</dbReference>
<dbReference type="InterPro" id="IPR036152">
    <property type="entry name" value="Asp/glu_Ase-like_sf"/>
</dbReference>
<dbReference type="PANTHER" id="PTHR11707:SF28">
    <property type="entry name" value="60 KDA LYSOPHOSPHOLIPASE"/>
    <property type="match status" value="1"/>
</dbReference>
<feature type="active site" description="O-isoaspartyl threonine intermediate" evidence="5">
    <location>
        <position position="16"/>
    </location>
</feature>
<comment type="caution">
    <text evidence="11">The sequence shown here is derived from an EMBL/GenBank/DDBJ whole genome shotgun (WGS) entry which is preliminary data.</text>
</comment>
<feature type="domain" description="L-asparaginase N-terminal" evidence="9">
    <location>
        <begin position="8"/>
        <end position="175"/>
    </location>
</feature>
<dbReference type="PROSITE" id="PS00144">
    <property type="entry name" value="ASN_GLN_ASE_1"/>
    <property type="match status" value="1"/>
</dbReference>
<dbReference type="SFLD" id="SFLDS00057">
    <property type="entry name" value="Glutaminase/Asparaginase"/>
    <property type="match status" value="1"/>
</dbReference>
<dbReference type="GO" id="GO:0004067">
    <property type="term" value="F:asparaginase activity"/>
    <property type="evidence" value="ECO:0007669"/>
    <property type="project" value="UniProtKB-UniRule"/>
</dbReference>
<organism evidence="11 12">
    <name type="scientific">Williamsia limnetica</name>
    <dbReference type="NCBI Taxonomy" id="882452"/>
    <lineage>
        <taxon>Bacteria</taxon>
        <taxon>Bacillati</taxon>
        <taxon>Actinomycetota</taxon>
        <taxon>Actinomycetes</taxon>
        <taxon>Mycobacteriales</taxon>
        <taxon>Nocardiaceae</taxon>
        <taxon>Williamsia</taxon>
    </lineage>
</organism>
<evidence type="ECO:0000256" key="8">
    <source>
        <dbReference type="PROSITE-ProRule" id="PRU10100"/>
    </source>
</evidence>
<dbReference type="InterPro" id="IPR040919">
    <property type="entry name" value="Asparaginase_C"/>
</dbReference>
<evidence type="ECO:0000313" key="12">
    <source>
        <dbReference type="Proteomes" id="UP000247591"/>
    </source>
</evidence>
<evidence type="ECO:0000256" key="6">
    <source>
        <dbReference type="PIRSR" id="PIRSR001220-2"/>
    </source>
</evidence>
<dbReference type="PIRSF" id="PIRSF500176">
    <property type="entry name" value="L_ASNase"/>
    <property type="match status" value="1"/>
</dbReference>
<feature type="binding site" evidence="6">
    <location>
        <position position="56"/>
    </location>
    <ligand>
        <name>substrate</name>
    </ligand>
</feature>
<dbReference type="InterPro" id="IPR027474">
    <property type="entry name" value="L-asparaginase_N"/>
</dbReference>
<feature type="active site" evidence="7">
    <location>
        <position position="16"/>
    </location>
</feature>
<dbReference type="InterPro" id="IPR027475">
    <property type="entry name" value="Asparaginase/glutaminase_AS2"/>
</dbReference>
<evidence type="ECO:0000256" key="5">
    <source>
        <dbReference type="PIRSR" id="PIRSR001220-1"/>
    </source>
</evidence>
<dbReference type="InterPro" id="IPR004550">
    <property type="entry name" value="AsnASE_II"/>
</dbReference>
<dbReference type="Pfam" id="PF17763">
    <property type="entry name" value="Asparaginase_C"/>
    <property type="match status" value="1"/>
</dbReference>
<dbReference type="SUPFAM" id="SSF53774">
    <property type="entry name" value="Glutaminase/Asparaginase"/>
    <property type="match status" value="1"/>
</dbReference>